<reference evidence="2" key="2">
    <citation type="journal article" date="2023" name="IMA Fungus">
        <title>Comparative genomic study of the Penicillium genus elucidates a diverse pangenome and 15 lateral gene transfer events.</title>
        <authorList>
            <person name="Petersen C."/>
            <person name="Sorensen T."/>
            <person name="Nielsen M.R."/>
            <person name="Sondergaard T.E."/>
            <person name="Sorensen J.L."/>
            <person name="Fitzpatrick D.A."/>
            <person name="Frisvad J.C."/>
            <person name="Nielsen K.L."/>
        </authorList>
    </citation>
    <scope>NUCLEOTIDE SEQUENCE</scope>
    <source>
        <strain evidence="2">IBT 30761</strain>
    </source>
</reference>
<dbReference type="AlphaFoldDB" id="A0A9W9FFL4"/>
<name>A0A9W9FFL4_9EURO</name>
<dbReference type="GeneID" id="81357809"/>
<feature type="compositionally biased region" description="Basic and acidic residues" evidence="1">
    <location>
        <begin position="78"/>
        <end position="91"/>
    </location>
</feature>
<organism evidence="2 3">
    <name type="scientific">Penicillium argentinense</name>
    <dbReference type="NCBI Taxonomy" id="1131581"/>
    <lineage>
        <taxon>Eukaryota</taxon>
        <taxon>Fungi</taxon>
        <taxon>Dikarya</taxon>
        <taxon>Ascomycota</taxon>
        <taxon>Pezizomycotina</taxon>
        <taxon>Eurotiomycetes</taxon>
        <taxon>Eurotiomycetidae</taxon>
        <taxon>Eurotiales</taxon>
        <taxon>Aspergillaceae</taxon>
        <taxon>Penicillium</taxon>
    </lineage>
</organism>
<keyword evidence="3" id="KW-1185">Reference proteome</keyword>
<comment type="caution">
    <text evidence="2">The sequence shown here is derived from an EMBL/GenBank/DDBJ whole genome shotgun (WGS) entry which is preliminary data.</text>
</comment>
<gene>
    <name evidence="2" type="ORF">N7532_006336</name>
</gene>
<reference evidence="2" key="1">
    <citation type="submission" date="2022-11" db="EMBL/GenBank/DDBJ databases">
        <authorList>
            <person name="Petersen C."/>
        </authorList>
    </citation>
    <scope>NUCLEOTIDE SEQUENCE</scope>
    <source>
        <strain evidence="2">IBT 30761</strain>
    </source>
</reference>
<dbReference type="EMBL" id="JAPQKI010000005">
    <property type="protein sequence ID" value="KAJ5099335.1"/>
    <property type="molecule type" value="Genomic_DNA"/>
</dbReference>
<dbReference type="Proteomes" id="UP001149074">
    <property type="component" value="Unassembled WGS sequence"/>
</dbReference>
<accession>A0A9W9FFL4</accession>
<protein>
    <submittedName>
        <fullName evidence="2">Uncharacterized protein</fullName>
    </submittedName>
</protein>
<evidence type="ECO:0000313" key="2">
    <source>
        <dbReference type="EMBL" id="KAJ5099335.1"/>
    </source>
</evidence>
<feature type="region of interest" description="Disordered" evidence="1">
    <location>
        <begin position="1"/>
        <end position="91"/>
    </location>
</feature>
<evidence type="ECO:0000256" key="1">
    <source>
        <dbReference type="SAM" id="MobiDB-lite"/>
    </source>
</evidence>
<evidence type="ECO:0000313" key="3">
    <source>
        <dbReference type="Proteomes" id="UP001149074"/>
    </source>
</evidence>
<feature type="compositionally biased region" description="Basic and acidic residues" evidence="1">
    <location>
        <begin position="35"/>
        <end position="70"/>
    </location>
</feature>
<dbReference type="OrthoDB" id="5425892at2759"/>
<proteinExistence type="predicted"/>
<dbReference type="RefSeq" id="XP_056474989.1">
    <property type="nucleotide sequence ID" value="XM_056618830.1"/>
</dbReference>
<sequence length="91" mass="10534">METTAHQGSFPDRSEAKDQPVSAGAVENTPFSNQSHDRQSSDGEDRESTWKPRFDRRQSWSNEDRKHQLQERLLNVEGSRERGFSETDHFA</sequence>